<dbReference type="EC" id="1.18.6.1" evidence="1"/>
<organism evidence="1 2">
    <name type="scientific">Raoultella terrigena</name>
    <name type="common">Klebsiella terrigena</name>
    <dbReference type="NCBI Taxonomy" id="577"/>
    <lineage>
        <taxon>Bacteria</taxon>
        <taxon>Pseudomonadati</taxon>
        <taxon>Pseudomonadota</taxon>
        <taxon>Gammaproteobacteria</taxon>
        <taxon>Enterobacterales</taxon>
        <taxon>Enterobacteriaceae</taxon>
        <taxon>Klebsiella/Raoultella group</taxon>
        <taxon>Raoultella</taxon>
    </lineage>
</organism>
<gene>
    <name evidence="1" type="primary">nifD_1</name>
    <name evidence="1" type="ORF">NCTC9185_00932</name>
</gene>
<evidence type="ECO:0000313" key="1">
    <source>
        <dbReference type="EMBL" id="VTN09049.1"/>
    </source>
</evidence>
<name>A0A4U9CT68_RAOTE</name>
<dbReference type="Gene3D" id="3.40.50.1980">
    <property type="entry name" value="Nitrogenase molybdenum iron protein domain"/>
    <property type="match status" value="1"/>
</dbReference>
<accession>A0A4U9CT68</accession>
<evidence type="ECO:0000313" key="2">
    <source>
        <dbReference type="Proteomes" id="UP000339249"/>
    </source>
</evidence>
<keyword evidence="1" id="KW-0560">Oxidoreductase</keyword>
<sequence length="55" mass="6211">MTNATGERNLALIQEVLEVFPETARKERRKHMMSAIRKWRASASALSLTVNRSPG</sequence>
<dbReference type="AlphaFoldDB" id="A0A4U9CT68"/>
<proteinExistence type="predicted"/>
<dbReference type="EMBL" id="CABDVU010000001">
    <property type="protein sequence ID" value="VTN09049.1"/>
    <property type="molecule type" value="Genomic_DNA"/>
</dbReference>
<dbReference type="Proteomes" id="UP000339249">
    <property type="component" value="Unassembled WGS sequence"/>
</dbReference>
<reference evidence="1 2" key="1">
    <citation type="submission" date="2019-04" db="EMBL/GenBank/DDBJ databases">
        <authorList>
            <consortium name="Pathogen Informatics"/>
        </authorList>
    </citation>
    <scope>NUCLEOTIDE SEQUENCE [LARGE SCALE GENOMIC DNA]</scope>
    <source>
        <strain evidence="1 2">NCTC9185</strain>
    </source>
</reference>
<dbReference type="GO" id="GO:0016163">
    <property type="term" value="F:nitrogenase activity"/>
    <property type="evidence" value="ECO:0007669"/>
    <property type="project" value="UniProtKB-EC"/>
</dbReference>
<protein>
    <submittedName>
        <fullName evidence="1">Nitrogenase molybdenum-iron protein alpha chain</fullName>
        <ecNumber evidence="1">1.18.6.1</ecNumber>
    </submittedName>
</protein>